<keyword evidence="3" id="KW-1185">Reference proteome</keyword>
<proteinExistence type="predicted"/>
<dbReference type="EMBL" id="BRXW01000621">
    <property type="protein sequence ID" value="GMH70461.1"/>
    <property type="molecule type" value="Genomic_DNA"/>
</dbReference>
<dbReference type="AlphaFoldDB" id="A0A9W7AD28"/>
<keyword evidence="1" id="KW-0732">Signal</keyword>
<evidence type="ECO:0000256" key="1">
    <source>
        <dbReference type="SAM" id="SignalP"/>
    </source>
</evidence>
<accession>A0A9W7AD28</accession>
<dbReference type="Proteomes" id="UP001165122">
    <property type="component" value="Unassembled WGS sequence"/>
</dbReference>
<name>A0A9W7AD28_9STRA</name>
<organism evidence="2 3">
    <name type="scientific">Triparma laevis f. longispina</name>
    <dbReference type="NCBI Taxonomy" id="1714387"/>
    <lineage>
        <taxon>Eukaryota</taxon>
        <taxon>Sar</taxon>
        <taxon>Stramenopiles</taxon>
        <taxon>Ochrophyta</taxon>
        <taxon>Bolidophyceae</taxon>
        <taxon>Parmales</taxon>
        <taxon>Triparmaceae</taxon>
        <taxon>Triparma</taxon>
    </lineage>
</organism>
<evidence type="ECO:0000313" key="3">
    <source>
        <dbReference type="Proteomes" id="UP001165122"/>
    </source>
</evidence>
<dbReference type="OrthoDB" id="46056at2759"/>
<sequence length="139" mass="15203">MPMPKNVPLLVGSVLYLVVAVLLPELQPLNIRPIPYQLIFLQDGSQIVIRQLGLNNTYLPDATETVPGVELALISCFSPLAVFIAYHFFGKWVVGTTVRRNANLNESADIEQVMLRGGEAVDDLGGSGDGRYFSSSQVR</sequence>
<feature type="non-terminal residue" evidence="2">
    <location>
        <position position="139"/>
    </location>
</feature>
<comment type="caution">
    <text evidence="2">The sequence shown here is derived from an EMBL/GenBank/DDBJ whole genome shotgun (WGS) entry which is preliminary data.</text>
</comment>
<gene>
    <name evidence="2" type="ORF">TrLO_g13827</name>
</gene>
<feature type="chain" id="PRO_5040784065" evidence="1">
    <location>
        <begin position="21"/>
        <end position="139"/>
    </location>
</feature>
<reference evidence="3" key="1">
    <citation type="journal article" date="2023" name="Commun. Biol.">
        <title>Genome analysis of Parmales, the sister group of diatoms, reveals the evolutionary specialization of diatoms from phago-mixotrophs to photoautotrophs.</title>
        <authorList>
            <person name="Ban H."/>
            <person name="Sato S."/>
            <person name="Yoshikawa S."/>
            <person name="Yamada K."/>
            <person name="Nakamura Y."/>
            <person name="Ichinomiya M."/>
            <person name="Sato N."/>
            <person name="Blanc-Mathieu R."/>
            <person name="Endo H."/>
            <person name="Kuwata A."/>
            <person name="Ogata H."/>
        </authorList>
    </citation>
    <scope>NUCLEOTIDE SEQUENCE [LARGE SCALE GENOMIC DNA]</scope>
    <source>
        <strain evidence="3">NIES 3700</strain>
    </source>
</reference>
<protein>
    <submittedName>
        <fullName evidence="2">Uncharacterized protein</fullName>
    </submittedName>
</protein>
<feature type="signal peptide" evidence="1">
    <location>
        <begin position="1"/>
        <end position="20"/>
    </location>
</feature>
<evidence type="ECO:0000313" key="2">
    <source>
        <dbReference type="EMBL" id="GMH70461.1"/>
    </source>
</evidence>